<evidence type="ECO:0000313" key="3">
    <source>
        <dbReference type="Proteomes" id="UP000639643"/>
    </source>
</evidence>
<feature type="compositionally biased region" description="Basic and acidic residues" evidence="1">
    <location>
        <begin position="561"/>
        <end position="572"/>
    </location>
</feature>
<dbReference type="AlphaFoldDB" id="A0A8H6NVH2"/>
<gene>
    <name evidence="2" type="ORF">CMUS01_02170</name>
</gene>
<dbReference type="OrthoDB" id="4590776at2759"/>
<evidence type="ECO:0000256" key="1">
    <source>
        <dbReference type="SAM" id="MobiDB-lite"/>
    </source>
</evidence>
<accession>A0A8H6NVH2</accession>
<sequence>MAPQQNTFTVISNGASRGGAPSKPPMTSKQAQKLYKKANKAPRMSKAEQRKWEKERQEEIRKELEKERAAVKARAARERKKAKDEEARENRRRAGQPLIDCRPSQDTIARFVRGNGTNKKRDSSGEPVSESEDGNAAAPITKRPKRPALISKADSTASFSHSAASQERKPAITSMPPPPRPSQAKQLPTPSPSSTGSASQRKPPHDGTMPPPPLPKAISAVQALRAPPIFKPPVITPIQHRPGVPAVAGPPLKPPPRSKPKPFMMPKVILPTLPAGRQQPAKQEGFRQKPADRRLADLKQTNQAQQPPTYLQTEQKPAQQEVAKQETPKVGLIALEIPTRQRCEEHKQADQSLSGRRVVDQRPPEKKSPTQTQSKQMQPGQSQSQKKLSQPQKQPVEEPQVQRSHMPPPRHSREMAPTPGRSAARGPAAQLPPPSTQAILQGQFDDFFPTASQLVLELEDDDLGDVSQRSAQEPPMDAANDICSVPLEHLSGQLKLERPPMRDKAGQCPAHCQKKQYVESSRNIQPFKKPLSTPSGGRSTAVHTVRAAPVKQHSLGHCGPKHDRFGHQHRPSEGTLPGHARVSPSSHTTQAFQQRRPPTNGSLMTSHGRAAHETRNNYAPASRPTAAAKPAPLEDFFPLICTQDLMMSSQEVLEIESPAKMDSQPSSGGPKSHPPPSVELDLAAIDWDDDLDDF</sequence>
<feature type="compositionally biased region" description="Basic and acidic residues" evidence="1">
    <location>
        <begin position="339"/>
        <end position="349"/>
    </location>
</feature>
<feature type="region of interest" description="Disordered" evidence="1">
    <location>
        <begin position="1"/>
        <end position="444"/>
    </location>
</feature>
<feature type="compositionally biased region" description="Polar residues" evidence="1">
    <location>
        <begin position="583"/>
        <end position="605"/>
    </location>
</feature>
<feature type="compositionally biased region" description="Polar residues" evidence="1">
    <location>
        <begin position="1"/>
        <end position="15"/>
    </location>
</feature>
<reference evidence="2" key="1">
    <citation type="journal article" date="2020" name="Phytopathology">
        <title>Genome Sequence Resources of Colletotrichum truncatum, C. plurivorum, C. musicola, and C. sojae: Four Species Pathogenic to Soybean (Glycine max).</title>
        <authorList>
            <person name="Rogerio F."/>
            <person name="Boufleur T.R."/>
            <person name="Ciampi-Guillardi M."/>
            <person name="Sukno S.A."/>
            <person name="Thon M.R."/>
            <person name="Massola Junior N.S."/>
            <person name="Baroncelli R."/>
        </authorList>
    </citation>
    <scope>NUCLEOTIDE SEQUENCE</scope>
    <source>
        <strain evidence="2">LFN0074</strain>
    </source>
</reference>
<organism evidence="2 3">
    <name type="scientific">Colletotrichum musicola</name>
    <dbReference type="NCBI Taxonomy" id="2175873"/>
    <lineage>
        <taxon>Eukaryota</taxon>
        <taxon>Fungi</taxon>
        <taxon>Dikarya</taxon>
        <taxon>Ascomycota</taxon>
        <taxon>Pezizomycotina</taxon>
        <taxon>Sordariomycetes</taxon>
        <taxon>Hypocreomycetidae</taxon>
        <taxon>Glomerellales</taxon>
        <taxon>Glomerellaceae</taxon>
        <taxon>Colletotrichum</taxon>
        <taxon>Colletotrichum orchidearum species complex</taxon>
    </lineage>
</organism>
<proteinExistence type="predicted"/>
<feature type="compositionally biased region" description="Basic and acidic residues" evidence="1">
    <location>
        <begin position="357"/>
        <end position="368"/>
    </location>
</feature>
<feature type="compositionally biased region" description="Polar residues" evidence="1">
    <location>
        <begin position="153"/>
        <end position="165"/>
    </location>
</feature>
<evidence type="ECO:0000313" key="2">
    <source>
        <dbReference type="EMBL" id="KAF6843340.1"/>
    </source>
</evidence>
<feature type="region of interest" description="Disordered" evidence="1">
    <location>
        <begin position="561"/>
        <end position="627"/>
    </location>
</feature>
<feature type="region of interest" description="Disordered" evidence="1">
    <location>
        <begin position="651"/>
        <end position="694"/>
    </location>
</feature>
<name>A0A8H6NVH2_9PEZI</name>
<protein>
    <submittedName>
        <fullName evidence="2">Uncharacterized protein</fullName>
    </submittedName>
</protein>
<feature type="region of interest" description="Disordered" evidence="1">
    <location>
        <begin position="516"/>
        <end position="539"/>
    </location>
</feature>
<feature type="compositionally biased region" description="Basic and acidic residues" evidence="1">
    <location>
        <begin position="284"/>
        <end position="297"/>
    </location>
</feature>
<keyword evidence="3" id="KW-1185">Reference proteome</keyword>
<comment type="caution">
    <text evidence="2">The sequence shown here is derived from an EMBL/GenBank/DDBJ whole genome shotgun (WGS) entry which is preliminary data.</text>
</comment>
<feature type="compositionally biased region" description="Low complexity" evidence="1">
    <location>
        <begin position="378"/>
        <end position="402"/>
    </location>
</feature>
<feature type="compositionally biased region" description="Basic and acidic residues" evidence="1">
    <location>
        <begin position="45"/>
        <end position="70"/>
    </location>
</feature>
<dbReference type="EMBL" id="WIGM01000043">
    <property type="protein sequence ID" value="KAF6843340.1"/>
    <property type="molecule type" value="Genomic_DNA"/>
</dbReference>
<feature type="compositionally biased region" description="Polar residues" evidence="1">
    <location>
        <begin position="299"/>
        <end position="318"/>
    </location>
</feature>
<dbReference type="Proteomes" id="UP000639643">
    <property type="component" value="Unassembled WGS sequence"/>
</dbReference>